<sequence length="613" mass="70807">MCGIHLIVDKKELLSDTASIKSMVSAGIHRGPDNRSSVWVRNREIQYFLGANRLKIRDQSDLANQPFKSEDEQYFLLFNGEIYNYAELKNELISKGYQFRTSSDTEVLFYLLKEESEVGLGKLQGMFSIIFLDRSANTVLIARDKHGIKPLFYSQNENFFVASSESKPIFKSNLIAKELIPSEIDLLLRYKHSFGRNTIFKNLFSVSPGKFIKLENGIVTKDEFIIERTTTKENELNVKAIEQLLVDSLYNQLSDSVPYGLFLSGGLDSSLLLALNRKYEINYLQTFSIIDKTKVQGGLNDSRLSRLAAKLYGYDHHEIHFTDQPDEEDIHNYIAYLDQPVLDSGSYMNYILTKEASKFVKVVLSGAGADEYWYGYPRYQVYRQMLKNPLVARGIKELLRFARFSGLSKVDPVTDRRFKRVIDTVEGSKELSWNNLLQVPLLQHNELPSVVRKFIEEHEEMIIPQLWDQKNYLVNDVLLQSDQMTMSQSIEMRLPYLDDDLVKAASRLQSSFHDSGRSKPILSEIFMNIEGSTPFVKRTKEGMGLPFYSWINSNYIQDRIEKLINKKDSLIHETDSYRRLVNRKNFRKELTDQANGSAVWSLVALDLWLEHNL</sequence>
<evidence type="ECO:0000256" key="1">
    <source>
        <dbReference type="ARBA" id="ARBA00005187"/>
    </source>
</evidence>
<dbReference type="Proteomes" id="UP000559010">
    <property type="component" value="Unassembled WGS sequence"/>
</dbReference>
<dbReference type="Pfam" id="PF00733">
    <property type="entry name" value="Asn_synthase"/>
    <property type="match status" value="1"/>
</dbReference>
<keyword evidence="8" id="KW-0061">Asparagine biosynthesis</keyword>
<dbReference type="Pfam" id="PF13537">
    <property type="entry name" value="GATase_7"/>
    <property type="match status" value="1"/>
</dbReference>
<dbReference type="PIRSF" id="PIRSF001589">
    <property type="entry name" value="Asn_synthetase_glu-h"/>
    <property type="match status" value="1"/>
</dbReference>
<feature type="binding site" evidence="9">
    <location>
        <position position="104"/>
    </location>
    <ligand>
        <name>L-glutamine</name>
        <dbReference type="ChEBI" id="CHEBI:58359"/>
    </ligand>
</feature>
<dbReference type="InterPro" id="IPR017932">
    <property type="entry name" value="GATase_2_dom"/>
</dbReference>
<dbReference type="InterPro" id="IPR029055">
    <property type="entry name" value="Ntn_hydrolases_N"/>
</dbReference>
<comment type="catalytic activity">
    <reaction evidence="7">
        <text>L-aspartate + L-glutamine + ATP + H2O = L-asparagine + L-glutamate + AMP + diphosphate + H(+)</text>
        <dbReference type="Rhea" id="RHEA:12228"/>
        <dbReference type="ChEBI" id="CHEBI:15377"/>
        <dbReference type="ChEBI" id="CHEBI:15378"/>
        <dbReference type="ChEBI" id="CHEBI:29985"/>
        <dbReference type="ChEBI" id="CHEBI:29991"/>
        <dbReference type="ChEBI" id="CHEBI:30616"/>
        <dbReference type="ChEBI" id="CHEBI:33019"/>
        <dbReference type="ChEBI" id="CHEBI:58048"/>
        <dbReference type="ChEBI" id="CHEBI:58359"/>
        <dbReference type="ChEBI" id="CHEBI:456215"/>
        <dbReference type="EC" id="6.3.5.4"/>
    </reaction>
</comment>
<evidence type="ECO:0000256" key="6">
    <source>
        <dbReference type="ARBA" id="ARBA00022962"/>
    </source>
</evidence>
<evidence type="ECO:0000256" key="7">
    <source>
        <dbReference type="ARBA" id="ARBA00048741"/>
    </source>
</evidence>
<keyword evidence="4 9" id="KW-0547">Nucleotide-binding</keyword>
<keyword evidence="11" id="KW-0436">Ligase</keyword>
<dbReference type="InterPro" id="IPR033738">
    <property type="entry name" value="AsnB_N"/>
</dbReference>
<evidence type="ECO:0000256" key="4">
    <source>
        <dbReference type="ARBA" id="ARBA00022741"/>
    </source>
</evidence>
<evidence type="ECO:0000313" key="12">
    <source>
        <dbReference type="Proteomes" id="UP000559010"/>
    </source>
</evidence>
<reference evidence="11 12" key="1">
    <citation type="submission" date="2020-04" db="EMBL/GenBank/DDBJ databases">
        <title>Flammeovirgaceae bacterium KN852 isolated from deep sea.</title>
        <authorList>
            <person name="Zhang D.-C."/>
        </authorList>
    </citation>
    <scope>NUCLEOTIDE SEQUENCE [LARGE SCALE GENOMIC DNA]</scope>
    <source>
        <strain evidence="11 12">KN852</strain>
    </source>
</reference>
<dbReference type="CDD" id="cd01991">
    <property type="entry name" value="Asn_synthase_B_C"/>
    <property type="match status" value="1"/>
</dbReference>
<dbReference type="RefSeq" id="WP_169677689.1">
    <property type="nucleotide sequence ID" value="NZ_JABBNU010000001.1"/>
</dbReference>
<evidence type="ECO:0000256" key="8">
    <source>
        <dbReference type="PIRSR" id="PIRSR001589-1"/>
    </source>
</evidence>
<dbReference type="InterPro" id="IPR006426">
    <property type="entry name" value="Asn_synth_AEB"/>
</dbReference>
<comment type="pathway">
    <text evidence="1">Amino-acid biosynthesis; L-asparagine biosynthesis; L-asparagine from L-aspartate (L-Gln route): step 1/1.</text>
</comment>
<dbReference type="EC" id="6.3.5.4" evidence="3"/>
<dbReference type="GO" id="GO:0004066">
    <property type="term" value="F:asparagine synthase (glutamine-hydrolyzing) activity"/>
    <property type="evidence" value="ECO:0007669"/>
    <property type="project" value="UniProtKB-EC"/>
</dbReference>
<proteinExistence type="inferred from homology"/>
<keyword evidence="6 8" id="KW-0315">Glutamine amidotransferase</keyword>
<evidence type="ECO:0000259" key="10">
    <source>
        <dbReference type="PROSITE" id="PS51278"/>
    </source>
</evidence>
<dbReference type="InterPro" id="IPR051786">
    <property type="entry name" value="ASN_synthetase/amidase"/>
</dbReference>
<dbReference type="InterPro" id="IPR014729">
    <property type="entry name" value="Rossmann-like_a/b/a_fold"/>
</dbReference>
<feature type="active site" description="For GATase activity" evidence="8">
    <location>
        <position position="2"/>
    </location>
</feature>
<gene>
    <name evidence="11" type="primary">asnB</name>
    <name evidence="11" type="ORF">HH304_01595</name>
</gene>
<dbReference type="NCBIfam" id="TIGR01536">
    <property type="entry name" value="asn_synth_AEB"/>
    <property type="match status" value="1"/>
</dbReference>
<protein>
    <recommendedName>
        <fullName evidence="3">asparagine synthase (glutamine-hydrolyzing)</fullName>
        <ecNumber evidence="3">6.3.5.4</ecNumber>
    </recommendedName>
</protein>
<dbReference type="GO" id="GO:0005829">
    <property type="term" value="C:cytosol"/>
    <property type="evidence" value="ECO:0007669"/>
    <property type="project" value="TreeGrafter"/>
</dbReference>
<evidence type="ECO:0000256" key="2">
    <source>
        <dbReference type="ARBA" id="ARBA00005752"/>
    </source>
</evidence>
<dbReference type="AlphaFoldDB" id="A0A848IUV8"/>
<feature type="binding site" evidence="9">
    <location>
        <position position="289"/>
    </location>
    <ligand>
        <name>ATP</name>
        <dbReference type="ChEBI" id="CHEBI:30616"/>
    </ligand>
</feature>
<comment type="caution">
    <text evidence="11">The sequence shown here is derived from an EMBL/GenBank/DDBJ whole genome shotgun (WGS) entry which is preliminary data.</text>
</comment>
<keyword evidence="8" id="KW-0028">Amino-acid biosynthesis</keyword>
<dbReference type="Gene3D" id="3.60.20.10">
    <property type="entry name" value="Glutamine Phosphoribosylpyrophosphate, subunit 1, domain 1"/>
    <property type="match status" value="1"/>
</dbReference>
<evidence type="ECO:0000313" key="11">
    <source>
        <dbReference type="EMBL" id="NMM47075.1"/>
    </source>
</evidence>
<keyword evidence="12" id="KW-1185">Reference proteome</keyword>
<name>A0A848IUV8_9BACT</name>
<dbReference type="SUPFAM" id="SSF52402">
    <property type="entry name" value="Adenine nucleotide alpha hydrolases-like"/>
    <property type="match status" value="1"/>
</dbReference>
<dbReference type="EMBL" id="JABBNU010000001">
    <property type="protein sequence ID" value="NMM47075.1"/>
    <property type="molecule type" value="Genomic_DNA"/>
</dbReference>
<evidence type="ECO:0000256" key="5">
    <source>
        <dbReference type="ARBA" id="ARBA00022840"/>
    </source>
</evidence>
<comment type="similarity">
    <text evidence="2">Belongs to the asparagine synthetase family.</text>
</comment>
<feature type="domain" description="Glutamine amidotransferase type-2" evidence="10">
    <location>
        <begin position="2"/>
        <end position="217"/>
    </location>
</feature>
<evidence type="ECO:0000256" key="3">
    <source>
        <dbReference type="ARBA" id="ARBA00012737"/>
    </source>
</evidence>
<evidence type="ECO:0000256" key="9">
    <source>
        <dbReference type="PIRSR" id="PIRSR001589-2"/>
    </source>
</evidence>
<dbReference type="InterPro" id="IPR001962">
    <property type="entry name" value="Asn_synthase"/>
</dbReference>
<dbReference type="SUPFAM" id="SSF56235">
    <property type="entry name" value="N-terminal nucleophile aminohydrolases (Ntn hydrolases)"/>
    <property type="match status" value="1"/>
</dbReference>
<accession>A0A848IUV8</accession>
<dbReference type="GO" id="GO:0005524">
    <property type="term" value="F:ATP binding"/>
    <property type="evidence" value="ECO:0007669"/>
    <property type="project" value="UniProtKB-KW"/>
</dbReference>
<dbReference type="PANTHER" id="PTHR43284">
    <property type="entry name" value="ASPARAGINE SYNTHETASE (GLUTAMINE-HYDROLYZING)"/>
    <property type="match status" value="1"/>
</dbReference>
<keyword evidence="5 9" id="KW-0067">ATP-binding</keyword>
<feature type="binding site" evidence="9">
    <location>
        <begin position="365"/>
        <end position="366"/>
    </location>
    <ligand>
        <name>ATP</name>
        <dbReference type="ChEBI" id="CHEBI:30616"/>
    </ligand>
</feature>
<dbReference type="PANTHER" id="PTHR43284:SF1">
    <property type="entry name" value="ASPARAGINE SYNTHETASE"/>
    <property type="match status" value="1"/>
</dbReference>
<dbReference type="GO" id="GO:0006529">
    <property type="term" value="P:asparagine biosynthetic process"/>
    <property type="evidence" value="ECO:0007669"/>
    <property type="project" value="UniProtKB-KW"/>
</dbReference>
<organism evidence="11 12">
    <name type="scientific">Marinigracilibium pacificum</name>
    <dbReference type="NCBI Taxonomy" id="2729599"/>
    <lineage>
        <taxon>Bacteria</taxon>
        <taxon>Pseudomonadati</taxon>
        <taxon>Bacteroidota</taxon>
        <taxon>Cytophagia</taxon>
        <taxon>Cytophagales</taxon>
        <taxon>Flammeovirgaceae</taxon>
        <taxon>Marinigracilibium</taxon>
    </lineage>
</organism>
<dbReference type="PROSITE" id="PS51278">
    <property type="entry name" value="GATASE_TYPE_2"/>
    <property type="match status" value="1"/>
</dbReference>
<dbReference type="Gene3D" id="3.40.50.620">
    <property type="entry name" value="HUPs"/>
    <property type="match status" value="1"/>
</dbReference>
<dbReference type="CDD" id="cd00712">
    <property type="entry name" value="AsnB"/>
    <property type="match status" value="1"/>
</dbReference>